<dbReference type="InterPro" id="IPR011333">
    <property type="entry name" value="SKP1/BTB/POZ_sf"/>
</dbReference>
<dbReference type="InterPro" id="IPR000210">
    <property type="entry name" value="BTB/POZ_dom"/>
</dbReference>
<reference evidence="3" key="1">
    <citation type="journal article" date="2021" name="Open Biol.">
        <title>Shared evolutionary footprints suggest mitochondrial oxidative damage underlies multiple complex I losses in fungi.</title>
        <authorList>
            <person name="Schikora-Tamarit M.A."/>
            <person name="Marcet-Houben M."/>
            <person name="Nosek J."/>
            <person name="Gabaldon T."/>
        </authorList>
    </citation>
    <scope>NUCLEOTIDE SEQUENCE</scope>
    <source>
        <strain evidence="3">CBS2887</strain>
    </source>
</reference>
<gene>
    <name evidence="3" type="ORF">WICPIJ_002626</name>
</gene>
<dbReference type="PANTHER" id="PTHR31758:SF2">
    <property type="entry name" value="BTB_POZ DOMAIN-CONTAINING PROTEIN YLR108C"/>
    <property type="match status" value="1"/>
</dbReference>
<feature type="region of interest" description="Disordered" evidence="1">
    <location>
        <begin position="1"/>
        <end position="27"/>
    </location>
</feature>
<comment type="caution">
    <text evidence="3">The sequence shown here is derived from an EMBL/GenBank/DDBJ whole genome shotgun (WGS) entry which is preliminary data.</text>
</comment>
<proteinExistence type="predicted"/>
<sequence>MSMSSTPQPAVVTKATGNQTSHYDPSIPSLLPPERMYTLQIGNKRFVLSGASLSSDGPSYFTNYFSNSANAEKVLFIDRSPEVFKLIYSHLQGYYIEIRDADLFTRLFNDALYYNLPTLRSVLINNEYYYVLVQGVSFSFSKSLVSGKGNFPNFFTVANDALYEDISNLIVDKNWIRPPPQAAPSLNRDLNLLKQLILLLQGSEVCLDSDCHRRNLIREAKYYRFFELVERLTKSKIIWNPINESEEILVPLEYLDLKSKLALTQTPSGFFWSFGRLYGDDLTSRVLIIQIDETGVVVKKTEKTVTFEFHGNVMNKLRSLLRNTNKKVLGNAKVTDLSTFSNITITEDNGPLVIFIPEDQFTRCTVDIEYVQKPLQNSEYSGSFDWKLTQCLMKFQFISVNQAGGYVVKPELVKAKVAVDQKDFYRQMEYL</sequence>
<reference evidence="3" key="2">
    <citation type="submission" date="2021-01" db="EMBL/GenBank/DDBJ databases">
        <authorList>
            <person name="Schikora-Tamarit M.A."/>
        </authorList>
    </citation>
    <scope>NUCLEOTIDE SEQUENCE</scope>
    <source>
        <strain evidence="3">CBS2887</strain>
    </source>
</reference>
<evidence type="ECO:0000259" key="2">
    <source>
        <dbReference type="SMART" id="SM00225"/>
    </source>
</evidence>
<dbReference type="OrthoDB" id="2414723at2759"/>
<evidence type="ECO:0000256" key="1">
    <source>
        <dbReference type="SAM" id="MobiDB-lite"/>
    </source>
</evidence>
<dbReference type="SMART" id="SM00225">
    <property type="entry name" value="BTB"/>
    <property type="match status" value="1"/>
</dbReference>
<organism evidence="3 4">
    <name type="scientific">Wickerhamomyces pijperi</name>
    <name type="common">Yeast</name>
    <name type="synonym">Pichia pijperi</name>
    <dbReference type="NCBI Taxonomy" id="599730"/>
    <lineage>
        <taxon>Eukaryota</taxon>
        <taxon>Fungi</taxon>
        <taxon>Dikarya</taxon>
        <taxon>Ascomycota</taxon>
        <taxon>Saccharomycotina</taxon>
        <taxon>Saccharomycetes</taxon>
        <taxon>Phaffomycetales</taxon>
        <taxon>Wickerhamomycetaceae</taxon>
        <taxon>Wickerhamomyces</taxon>
    </lineage>
</organism>
<name>A0A9P8TPI6_WICPI</name>
<evidence type="ECO:0000313" key="4">
    <source>
        <dbReference type="Proteomes" id="UP000774326"/>
    </source>
</evidence>
<keyword evidence="4" id="KW-1185">Reference proteome</keyword>
<evidence type="ECO:0000313" key="3">
    <source>
        <dbReference type="EMBL" id="KAH3686446.1"/>
    </source>
</evidence>
<protein>
    <recommendedName>
        <fullName evidence="2">BTB domain-containing protein</fullName>
    </recommendedName>
</protein>
<dbReference type="EMBL" id="JAEUBG010001443">
    <property type="protein sequence ID" value="KAH3686446.1"/>
    <property type="molecule type" value="Genomic_DNA"/>
</dbReference>
<dbReference type="Gene3D" id="3.30.710.10">
    <property type="entry name" value="Potassium Channel Kv1.1, Chain A"/>
    <property type="match status" value="1"/>
</dbReference>
<dbReference type="PANTHER" id="PTHR31758">
    <property type="entry name" value="BTB/POZ DOMAIN-CONTAINING PROTEIN YLR108C"/>
    <property type="match status" value="1"/>
</dbReference>
<dbReference type="AlphaFoldDB" id="A0A9P8TPI6"/>
<dbReference type="SUPFAM" id="SSF54695">
    <property type="entry name" value="POZ domain"/>
    <property type="match status" value="1"/>
</dbReference>
<feature type="domain" description="BTB" evidence="2">
    <location>
        <begin position="35"/>
        <end position="131"/>
    </location>
</feature>
<accession>A0A9P8TPI6</accession>
<dbReference type="Proteomes" id="UP000774326">
    <property type="component" value="Unassembled WGS sequence"/>
</dbReference>